<evidence type="ECO:0000313" key="1">
    <source>
        <dbReference type="EMBL" id="KAE8304835.1"/>
    </source>
</evidence>
<evidence type="ECO:0000313" key="2">
    <source>
        <dbReference type="Proteomes" id="UP000001548"/>
    </source>
</evidence>
<dbReference type="AlphaFoldDB" id="A8BYY6"/>
<sequence>MSKHLAIASVLAIGLTVLLSIILWRISRISGPGSKITTVYLCGDAHSGKTKLYYSLISPTESPASFDTVKTVDGAIYTGCIDSLPGRLLRLCDIPSDQRCCSSEALASPPAIIVYIATKGCDSANIVTLMETHQSTLKLLLILAMGIAGHEVLSHVSSLISTNQNIDPEDVAIPASLQVAEVSTMNELPSTVIEAMRKILCK</sequence>
<proteinExistence type="predicted"/>
<gene>
    <name evidence="1" type="ORF">GL50803_0014458</name>
</gene>
<dbReference type="RefSeq" id="XP_001704099.1">
    <property type="nucleotide sequence ID" value="XM_001704047.1"/>
</dbReference>
<dbReference type="GeneID" id="5696971"/>
<dbReference type="EMBL" id="AACB03000001">
    <property type="protein sequence ID" value="KAE8304835.1"/>
    <property type="molecule type" value="Genomic_DNA"/>
</dbReference>
<keyword evidence="2" id="KW-1185">Reference proteome</keyword>
<comment type="caution">
    <text evidence="1">The sequence shown here is derived from an EMBL/GenBank/DDBJ whole genome shotgun (WGS) entry which is preliminary data.</text>
</comment>
<dbReference type="VEuPathDB" id="GiardiaDB:GL50803_14458"/>
<organism evidence="1 2">
    <name type="scientific">Giardia intestinalis (strain ATCC 50803 / WB clone C6)</name>
    <name type="common">Giardia lamblia</name>
    <dbReference type="NCBI Taxonomy" id="184922"/>
    <lineage>
        <taxon>Eukaryota</taxon>
        <taxon>Metamonada</taxon>
        <taxon>Diplomonadida</taxon>
        <taxon>Hexamitidae</taxon>
        <taxon>Giardiinae</taxon>
        <taxon>Giardia</taxon>
    </lineage>
</organism>
<accession>A8BYY6</accession>
<reference evidence="1 2" key="1">
    <citation type="journal article" date="2007" name="Science">
        <title>Genomic minimalism in the early diverging intestinal parasite Giardia lamblia.</title>
        <authorList>
            <person name="Morrison H.G."/>
            <person name="McArthur A.G."/>
            <person name="Gillin F.D."/>
            <person name="Aley S.B."/>
            <person name="Adam R.D."/>
            <person name="Olsen G.J."/>
            <person name="Best A.A."/>
            <person name="Cande W.Z."/>
            <person name="Chen F."/>
            <person name="Cipriano M.J."/>
            <person name="Davids B.J."/>
            <person name="Dawson S.C."/>
            <person name="Elmendorf H.G."/>
            <person name="Hehl A.B."/>
            <person name="Holder M.E."/>
            <person name="Huse S.M."/>
            <person name="Kim U.U."/>
            <person name="Lasek-Nesselquist E."/>
            <person name="Manning G."/>
            <person name="Nigam A."/>
            <person name="Nixon J.E."/>
            <person name="Palm D."/>
            <person name="Passamaneck N.E."/>
            <person name="Prabhu A."/>
            <person name="Reich C.I."/>
            <person name="Reiner D.S."/>
            <person name="Samuelson J."/>
            <person name="Svard S.G."/>
            <person name="Sogin M.L."/>
        </authorList>
    </citation>
    <scope>NUCLEOTIDE SEQUENCE [LARGE SCALE GENOMIC DNA]</scope>
    <source>
        <strain evidence="1 2">WB C6</strain>
    </source>
</reference>
<protein>
    <submittedName>
        <fullName evidence="1">Uncharacterized protein</fullName>
    </submittedName>
</protein>
<name>A8BYY6_GIAIC</name>
<dbReference type="Proteomes" id="UP000001548">
    <property type="component" value="Unassembled WGS sequence"/>
</dbReference>
<dbReference type="HOGENOM" id="CLU_1356912_0_0_1"/>
<dbReference type="OMA" id="METHQST"/>
<dbReference type="KEGG" id="gla:GL50803_0014458"/>